<dbReference type="HOGENOM" id="CLU_1194423_0_0_0"/>
<dbReference type="InterPro" id="IPR001639">
    <property type="entry name" value="T2SS_protein-GspC"/>
</dbReference>
<gene>
    <name evidence="2" type="ORF">THERU_06785</name>
</gene>
<dbReference type="Proteomes" id="UP000018914">
    <property type="component" value="Chromosome"/>
</dbReference>
<accession>W0DGN3</accession>
<dbReference type="GO" id="GO:0015627">
    <property type="term" value="C:type II protein secretion system complex"/>
    <property type="evidence" value="ECO:0007669"/>
    <property type="project" value="InterPro"/>
</dbReference>
<dbReference type="SUPFAM" id="SSF50156">
    <property type="entry name" value="PDZ domain-like"/>
    <property type="match status" value="1"/>
</dbReference>
<evidence type="ECO:0000259" key="1">
    <source>
        <dbReference type="Pfam" id="PF17820"/>
    </source>
</evidence>
<name>W0DGN3_9AQUI</name>
<dbReference type="Gene3D" id="2.30.30.830">
    <property type="match status" value="1"/>
</dbReference>
<dbReference type="GO" id="GO:0015628">
    <property type="term" value="P:protein secretion by the type II secretion system"/>
    <property type="evidence" value="ECO:0007669"/>
    <property type="project" value="InterPro"/>
</dbReference>
<keyword evidence="3" id="KW-1185">Reference proteome</keyword>
<dbReference type="InterPro" id="IPR036034">
    <property type="entry name" value="PDZ_sf"/>
</dbReference>
<dbReference type="AlphaFoldDB" id="W0DGN3"/>
<reference evidence="2 3" key="1">
    <citation type="submission" date="2013-12" db="EMBL/GenBank/DDBJ databases">
        <authorList>
            <consortium name="DOE Joint Genome Institute"/>
            <person name="Eisen J."/>
            <person name="Huntemann M."/>
            <person name="Han J."/>
            <person name="Chen A."/>
            <person name="Kyrpides N."/>
            <person name="Mavromatis K."/>
            <person name="Markowitz V."/>
            <person name="Palaniappan K."/>
            <person name="Ivanova N."/>
            <person name="Schaumberg A."/>
            <person name="Pati A."/>
            <person name="Liolios K."/>
            <person name="Nordberg H.P."/>
            <person name="Cantor M.N."/>
            <person name="Hua S.X."/>
            <person name="Woyke T."/>
        </authorList>
    </citation>
    <scope>NUCLEOTIDE SEQUENCE [LARGE SCALE GENOMIC DNA]</scope>
    <source>
        <strain evidence="2 3">DSM 23557</strain>
    </source>
</reference>
<dbReference type="STRING" id="75906.THERU_06785"/>
<dbReference type="eggNOG" id="COG3031">
    <property type="taxonomic scope" value="Bacteria"/>
</dbReference>
<dbReference type="EMBL" id="CP007028">
    <property type="protein sequence ID" value="AHE96417.1"/>
    <property type="molecule type" value="Genomic_DNA"/>
</dbReference>
<protein>
    <submittedName>
        <fullName evidence="2">General secretion pathway protein C</fullName>
    </submittedName>
</protein>
<organism evidence="3">
    <name type="scientific">Thermocrinis ruber</name>
    <dbReference type="NCBI Taxonomy" id="75906"/>
    <lineage>
        <taxon>Bacteria</taxon>
        <taxon>Pseudomonadati</taxon>
        <taxon>Aquificota</taxon>
        <taxon>Aquificia</taxon>
        <taxon>Aquificales</taxon>
        <taxon>Aquificaceae</taxon>
        <taxon>Thermocrinis</taxon>
    </lineage>
</organism>
<sequence>MIYSNLISRGISSVPVLRVEKPRVADFRPVFKREEQKQQREVSVRLLATAVGSVNLALIDANGQVKTVRVGSEVGGYRVAHIDRNYIILSRGEEKKAIGFSFARVEAKTTEPKAIAQGETQTLQAVVQKREIESVTADPGVMFRQIRLVPYVQDGRTTGFLFEWVDPQSMFSKVGIVPGDVLVSINNQQIKSGEDAFRILQVLRNESSFKIGLIREGKPVELLVRVE</sequence>
<proteinExistence type="predicted"/>
<dbReference type="NCBIfam" id="TIGR01713">
    <property type="entry name" value="typeII_sec_gspC"/>
    <property type="match status" value="1"/>
</dbReference>
<evidence type="ECO:0000313" key="2">
    <source>
        <dbReference type="EMBL" id="AHE96417.1"/>
    </source>
</evidence>
<feature type="domain" description="PDZ" evidence="1">
    <location>
        <begin position="163"/>
        <end position="210"/>
    </location>
</feature>
<evidence type="ECO:0000313" key="3">
    <source>
        <dbReference type="Proteomes" id="UP000018914"/>
    </source>
</evidence>
<dbReference type="Gene3D" id="2.30.42.10">
    <property type="match status" value="1"/>
</dbReference>
<dbReference type="KEGG" id="trd:THERU_06785"/>
<dbReference type="Pfam" id="PF17820">
    <property type="entry name" value="PDZ_6"/>
    <property type="match status" value="1"/>
</dbReference>
<dbReference type="InterPro" id="IPR041489">
    <property type="entry name" value="PDZ_6"/>
</dbReference>